<evidence type="ECO:0000313" key="1">
    <source>
        <dbReference type="Proteomes" id="UP000050795"/>
    </source>
</evidence>
<reference evidence="2" key="2">
    <citation type="submission" date="2023-11" db="UniProtKB">
        <authorList>
            <consortium name="WormBaseParasite"/>
        </authorList>
    </citation>
    <scope>IDENTIFICATION</scope>
</reference>
<dbReference type="Proteomes" id="UP000050795">
    <property type="component" value="Unassembled WGS sequence"/>
</dbReference>
<evidence type="ECO:0000313" key="2">
    <source>
        <dbReference type="WBParaSite" id="TREG1_100770.1"/>
    </source>
</evidence>
<sequence length="378" mass="42721">MHEKINTSTKVLCSSNCKCQYCPVEKSEACRIYETLAKLPTDRVQISFGKIAKFNQLLNKAIVNDLSSESKPENSKISNECKDDCCTSFYIVARNSDLQGKFLNTHLSTLCDEADFIRVSECKYSPEVKLSETVKSNMSENSLNATDKCGGTNYSTDFRNPISCTDLHHLNPSDTYNGIPAEFNNKQHYLSSVNTYSSPSPLLNYKIRKCLCQNCQQSNRNNNNNIYPNKYVNTSVNESYSNQHLSEPKANDSRLSHFLIKMKRLLRKMSTIDVSGVKKQTEHHCAANKNSMSVVVQKKEQQEDEVEVEDKDGINGRKFICKSQMLCSEFSFPCQPGKCCTIKSSSNCYQFEKPYTVYLITHASSPGVLIKSSSKMKE</sequence>
<protein>
    <submittedName>
        <fullName evidence="2">Uncharacterized protein</fullName>
    </submittedName>
</protein>
<name>A0AA85IPA2_TRIRE</name>
<proteinExistence type="predicted"/>
<organism evidence="1 2">
    <name type="scientific">Trichobilharzia regenti</name>
    <name type="common">Nasal bird schistosome</name>
    <dbReference type="NCBI Taxonomy" id="157069"/>
    <lineage>
        <taxon>Eukaryota</taxon>
        <taxon>Metazoa</taxon>
        <taxon>Spiralia</taxon>
        <taxon>Lophotrochozoa</taxon>
        <taxon>Platyhelminthes</taxon>
        <taxon>Trematoda</taxon>
        <taxon>Digenea</taxon>
        <taxon>Strigeidida</taxon>
        <taxon>Schistosomatoidea</taxon>
        <taxon>Schistosomatidae</taxon>
        <taxon>Trichobilharzia</taxon>
    </lineage>
</organism>
<accession>A0AA85IPA2</accession>
<dbReference type="WBParaSite" id="TREG1_100770.1">
    <property type="protein sequence ID" value="TREG1_100770.1"/>
    <property type="gene ID" value="TREG1_100770"/>
</dbReference>
<reference evidence="1" key="1">
    <citation type="submission" date="2022-06" db="EMBL/GenBank/DDBJ databases">
        <authorList>
            <person name="Berger JAMES D."/>
            <person name="Berger JAMES D."/>
        </authorList>
    </citation>
    <scope>NUCLEOTIDE SEQUENCE [LARGE SCALE GENOMIC DNA]</scope>
</reference>
<keyword evidence="1" id="KW-1185">Reference proteome</keyword>
<dbReference type="AlphaFoldDB" id="A0AA85IPA2"/>